<gene>
    <name evidence="1" type="ORF">PSYMO_36096</name>
</gene>
<feature type="non-terminal residue" evidence="1">
    <location>
        <position position="1"/>
    </location>
</feature>
<reference evidence="1 2" key="1">
    <citation type="journal article" date="2011" name="PLoS Pathog.">
        <title>Dynamic evolution of pathogenicity revealed by sequencing and comparative genomics of 19 Pseudomonas syringae isolates.</title>
        <authorList>
            <person name="Baltrus D.A."/>
            <person name="Nishimura M.T."/>
            <person name="Romanchuk A."/>
            <person name="Chang J.H."/>
            <person name="Mukhtar M.S."/>
            <person name="Cherkis K."/>
            <person name="Roach J."/>
            <person name="Grant S.R."/>
            <person name="Jones C.D."/>
            <person name="Dangl J.L."/>
        </authorList>
    </citation>
    <scope>NUCLEOTIDE SEQUENCE [LARGE SCALE GENOMIC DNA]</scope>
    <source>
        <strain evidence="1 2">301020</strain>
    </source>
</reference>
<comment type="caution">
    <text evidence="1">The sequence shown here is derived from an EMBL/GenBank/DDBJ whole genome shotgun (WGS) entry which is preliminary data.</text>
</comment>
<dbReference type="AlphaFoldDB" id="A0A656GM41"/>
<name>A0A656GM41_PSEA0</name>
<organism evidence="1 2">
    <name type="scientific">Pseudomonas amygdali pv. mori str. 301020</name>
    <dbReference type="NCBI Taxonomy" id="629261"/>
    <lineage>
        <taxon>Bacteria</taxon>
        <taxon>Pseudomonadati</taxon>
        <taxon>Pseudomonadota</taxon>
        <taxon>Gammaproteobacteria</taxon>
        <taxon>Pseudomonadales</taxon>
        <taxon>Pseudomonadaceae</taxon>
        <taxon>Pseudomonas</taxon>
        <taxon>Pseudomonas amygdali</taxon>
    </lineage>
</organism>
<accession>A0A656GM41</accession>
<evidence type="ECO:0000313" key="1">
    <source>
        <dbReference type="EMBL" id="EGH26591.1"/>
    </source>
</evidence>
<dbReference type="Proteomes" id="UP000003465">
    <property type="component" value="Unassembled WGS sequence"/>
</dbReference>
<proteinExistence type="predicted"/>
<protein>
    <submittedName>
        <fullName evidence="1">Leucine-rich repeat-containing protein</fullName>
    </submittedName>
</protein>
<sequence length="48" mass="5231">NKTVQLVFEAYLEGLTPDEVSHLTGTSGADKTSQVQGFKRYLADCAQL</sequence>
<dbReference type="EMBL" id="AEAG01002546">
    <property type="protein sequence ID" value="EGH26591.1"/>
    <property type="molecule type" value="Genomic_DNA"/>
</dbReference>
<evidence type="ECO:0000313" key="2">
    <source>
        <dbReference type="Proteomes" id="UP000003465"/>
    </source>
</evidence>
<feature type="non-terminal residue" evidence="1">
    <location>
        <position position="48"/>
    </location>
</feature>